<dbReference type="EMBL" id="NOII01000002">
    <property type="protein sequence ID" value="OYD57860.1"/>
    <property type="molecule type" value="Genomic_DNA"/>
</dbReference>
<keyword evidence="2" id="KW-1185">Reference proteome</keyword>
<name>A0A235F960_9BACL</name>
<comment type="caution">
    <text evidence="1">The sequence shown here is derived from an EMBL/GenBank/DDBJ whole genome shotgun (WGS) entry which is preliminary data.</text>
</comment>
<evidence type="ECO:0000313" key="1">
    <source>
        <dbReference type="EMBL" id="OYD57860.1"/>
    </source>
</evidence>
<dbReference type="Proteomes" id="UP000215059">
    <property type="component" value="Unassembled WGS sequence"/>
</dbReference>
<accession>A0A235F960</accession>
<proteinExistence type="predicted"/>
<gene>
    <name evidence="1" type="ORF">CGZ90_08130</name>
</gene>
<reference evidence="1 2" key="1">
    <citation type="submission" date="2017-07" db="EMBL/GenBank/DDBJ databases">
        <title>Fictibacillus sp. nov. GDSW-R2A3 Genome sequencing and assembly.</title>
        <authorList>
            <person name="Mayilraj S."/>
        </authorList>
    </citation>
    <scope>NUCLEOTIDE SEQUENCE [LARGE SCALE GENOMIC DNA]</scope>
    <source>
        <strain evidence="1 2">GDSW-R2A3</strain>
    </source>
</reference>
<dbReference type="AlphaFoldDB" id="A0A235F960"/>
<dbReference type="RefSeq" id="WP_094251893.1">
    <property type="nucleotide sequence ID" value="NZ_JBHLXL010000001.1"/>
</dbReference>
<evidence type="ECO:0000313" key="2">
    <source>
        <dbReference type="Proteomes" id="UP000215059"/>
    </source>
</evidence>
<protein>
    <submittedName>
        <fullName evidence="1">Uncharacterized protein</fullName>
    </submittedName>
</protein>
<organism evidence="1 2">
    <name type="scientific">Fictibacillus aquaticus</name>
    <dbReference type="NCBI Taxonomy" id="2021314"/>
    <lineage>
        <taxon>Bacteria</taxon>
        <taxon>Bacillati</taxon>
        <taxon>Bacillota</taxon>
        <taxon>Bacilli</taxon>
        <taxon>Bacillales</taxon>
        <taxon>Fictibacillaceae</taxon>
        <taxon>Fictibacillus</taxon>
    </lineage>
</organism>
<sequence>MNEKMNEGNSIDLNVKVNDINLHSLMVNSNDDDITGGTISRENNVEIISLTKSEIVLETVEKIYIDDLKIIELKMRADLTIETNYNGSEDELKLHFKENINQISYPLLAEASLTISFITGKKFGTPYIVPPIIKSSKK</sequence>